<feature type="compositionally biased region" description="Low complexity" evidence="1">
    <location>
        <begin position="124"/>
        <end position="145"/>
    </location>
</feature>
<evidence type="ECO:0000313" key="2">
    <source>
        <dbReference type="Proteomes" id="UP000887566"/>
    </source>
</evidence>
<proteinExistence type="predicted"/>
<feature type="compositionally biased region" description="Polar residues" evidence="1">
    <location>
        <begin position="146"/>
        <end position="161"/>
    </location>
</feature>
<sequence length="349" mass="37843">MTNSNERESNSLKSVALLPSACSNWDAISNARSARLCPWSDGRPQLSSNLVRFFFEADKSDGRGSRIGSDHKKSSRANAVSTSTTTSTSESSKPSSSTTQSIPSVPMQIRLDEPKSSESIQDEGSVVGTTQQTSSSVSEQAVTAQKTSESESTSQVPTVGASSSSTTSKTSSKTTIKEAASDRSKSESSSSLSDRRKSWPNRRHKSQSKDVDSMSASFSGDTEIETRIQALKANLAEKRQLASKLKREHNRRTKEHLISTEQSLAKQIEAYDKYIKQTQDTLYDLEKSTVSGSISRPGTPPRIRSPRTSLEGSRQGSPTKIVSPRRVPGSPTKGSFDWNHSAEVVDEVG</sequence>
<feature type="compositionally biased region" description="Basic and acidic residues" evidence="1">
    <location>
        <begin position="59"/>
        <end position="72"/>
    </location>
</feature>
<name>A0A914UU20_9BILA</name>
<feature type="compositionally biased region" description="Low complexity" evidence="1">
    <location>
        <begin position="81"/>
        <end position="104"/>
    </location>
</feature>
<feature type="compositionally biased region" description="Low complexity" evidence="1">
    <location>
        <begin position="162"/>
        <end position="174"/>
    </location>
</feature>
<evidence type="ECO:0000256" key="1">
    <source>
        <dbReference type="SAM" id="MobiDB-lite"/>
    </source>
</evidence>
<accession>A0A914UU20</accession>
<organism evidence="2 3">
    <name type="scientific">Plectus sambesii</name>
    <dbReference type="NCBI Taxonomy" id="2011161"/>
    <lineage>
        <taxon>Eukaryota</taxon>
        <taxon>Metazoa</taxon>
        <taxon>Ecdysozoa</taxon>
        <taxon>Nematoda</taxon>
        <taxon>Chromadorea</taxon>
        <taxon>Plectida</taxon>
        <taxon>Plectina</taxon>
        <taxon>Plectoidea</taxon>
        <taxon>Plectidae</taxon>
        <taxon>Plectus</taxon>
    </lineage>
</organism>
<evidence type="ECO:0000313" key="3">
    <source>
        <dbReference type="WBParaSite" id="PSAMB.scaffold12606size2680.g34969.t1"/>
    </source>
</evidence>
<protein>
    <submittedName>
        <fullName evidence="3">Uncharacterized protein</fullName>
    </submittedName>
</protein>
<feature type="region of interest" description="Disordered" evidence="1">
    <location>
        <begin position="59"/>
        <end position="220"/>
    </location>
</feature>
<feature type="region of interest" description="Disordered" evidence="1">
    <location>
        <begin position="288"/>
        <end position="349"/>
    </location>
</feature>
<feature type="compositionally biased region" description="Polar residues" evidence="1">
    <location>
        <begin position="306"/>
        <end position="320"/>
    </location>
</feature>
<dbReference type="AlphaFoldDB" id="A0A914UU20"/>
<feature type="compositionally biased region" description="Basic and acidic residues" evidence="1">
    <location>
        <begin position="175"/>
        <end position="186"/>
    </location>
</feature>
<reference evidence="3" key="1">
    <citation type="submission" date="2022-11" db="UniProtKB">
        <authorList>
            <consortium name="WormBaseParasite"/>
        </authorList>
    </citation>
    <scope>IDENTIFICATION</scope>
</reference>
<dbReference type="WBParaSite" id="PSAMB.scaffold12606size2680.g34969.t1">
    <property type="protein sequence ID" value="PSAMB.scaffold12606size2680.g34969.t1"/>
    <property type="gene ID" value="PSAMB.scaffold12606size2680.g34969"/>
</dbReference>
<keyword evidence="2" id="KW-1185">Reference proteome</keyword>
<dbReference type="Proteomes" id="UP000887566">
    <property type="component" value="Unplaced"/>
</dbReference>